<organism evidence="1 2">
    <name type="scientific">Mangrovivirga cuniculi</name>
    <dbReference type="NCBI Taxonomy" id="2715131"/>
    <lineage>
        <taxon>Bacteria</taxon>
        <taxon>Pseudomonadati</taxon>
        <taxon>Bacteroidota</taxon>
        <taxon>Cytophagia</taxon>
        <taxon>Cytophagales</taxon>
        <taxon>Mangrovivirgaceae</taxon>
        <taxon>Mangrovivirga</taxon>
    </lineage>
</organism>
<protein>
    <submittedName>
        <fullName evidence="1">Uncharacterized protein</fullName>
    </submittedName>
</protein>
<dbReference type="Proteomes" id="UP000298616">
    <property type="component" value="Chromosome"/>
</dbReference>
<evidence type="ECO:0000313" key="2">
    <source>
        <dbReference type="Proteomes" id="UP000298616"/>
    </source>
</evidence>
<reference evidence="1 2" key="1">
    <citation type="submission" date="2018-04" db="EMBL/GenBank/DDBJ databases">
        <title>Complete genome uncultured novel isolate.</title>
        <authorList>
            <person name="Merlino G."/>
        </authorList>
    </citation>
    <scope>NUCLEOTIDE SEQUENCE [LARGE SCALE GENOMIC DNA]</scope>
    <source>
        <strain evidence="2">R1DC9</strain>
    </source>
</reference>
<dbReference type="EMBL" id="CP028923">
    <property type="protein sequence ID" value="QCK16815.1"/>
    <property type="molecule type" value="Genomic_DNA"/>
</dbReference>
<evidence type="ECO:0000313" key="1">
    <source>
        <dbReference type="EMBL" id="QCK16815.1"/>
    </source>
</evidence>
<dbReference type="AlphaFoldDB" id="A0A4D7K1J6"/>
<name>A0A4D7K1J6_9BACT</name>
<sequence length="350" mass="39773">MILVERNFGKKYSLNKSQSANGIEYRSDEGHRFLTLGDEFIFYQVNEKLSSGKLVKTNPEVVRNPKNTIYGTYVSTGYQNKSKGNDWVAITLTPIKENKIMMSVRSRADRKKPTCTFDGQLEITGRNQLKLYEDGLDVTIKVDGDSLTILPQNKKSADRLHFYCSGGASLSGDYSKIEGKADSSQIDKTQFSKFLNYGDYAYSVTLKNDTLRVFPLGIELNEMFEIHIRGDIKKAEVGDLNKDGYPELIVVEVTRKTNNFKKIHGYSINNGKSFSMTGELPDITDVDSISYGYQGEDEFSIVENSLVRRFPVYQENNEGYNPTGLMRQIQYKLVDGEALRQFKIDKVVEY</sequence>
<dbReference type="OrthoDB" id="946181at2"/>
<dbReference type="RefSeq" id="WP_137092408.1">
    <property type="nucleotide sequence ID" value="NZ_CP028923.1"/>
</dbReference>
<gene>
    <name evidence="1" type="ORF">DCC35_19795</name>
</gene>
<proteinExistence type="predicted"/>
<dbReference type="KEGG" id="fpf:DCC35_19795"/>
<accession>A0A4D7K1J6</accession>
<keyword evidence="2" id="KW-1185">Reference proteome</keyword>